<feature type="region of interest" description="Disordered" evidence="2">
    <location>
        <begin position="235"/>
        <end position="260"/>
    </location>
</feature>
<feature type="coiled-coil region" evidence="1">
    <location>
        <begin position="512"/>
        <end position="567"/>
    </location>
</feature>
<dbReference type="AlphaFoldDB" id="A0A9N9TW51"/>
<evidence type="ECO:0000256" key="2">
    <source>
        <dbReference type="SAM" id="MobiDB-lite"/>
    </source>
</evidence>
<proteinExistence type="predicted"/>
<evidence type="ECO:0000313" key="3">
    <source>
        <dbReference type="EMBL" id="CAG9863009.1"/>
    </source>
</evidence>
<dbReference type="PANTHER" id="PTHR45615">
    <property type="entry name" value="MYOSIN HEAVY CHAIN, NON-MUSCLE"/>
    <property type="match status" value="1"/>
</dbReference>
<name>A0A9N9TW51_PHYSR</name>
<keyword evidence="4" id="KW-1185">Reference proteome</keyword>
<reference evidence="3" key="1">
    <citation type="submission" date="2022-01" db="EMBL/GenBank/DDBJ databases">
        <authorList>
            <person name="King R."/>
        </authorList>
    </citation>
    <scope>NUCLEOTIDE SEQUENCE</scope>
</reference>
<dbReference type="EMBL" id="OU900099">
    <property type="protein sequence ID" value="CAG9863009.1"/>
    <property type="molecule type" value="Genomic_DNA"/>
</dbReference>
<dbReference type="SUPFAM" id="SSF58104">
    <property type="entry name" value="Methyl-accepting chemotaxis protein (MCP) signaling domain"/>
    <property type="match status" value="1"/>
</dbReference>
<gene>
    <name evidence="3" type="ORF">PHYEVI_LOCUS9310</name>
</gene>
<protein>
    <submittedName>
        <fullName evidence="3">Uncharacterized protein</fullName>
    </submittedName>
</protein>
<feature type="coiled-coil region" evidence="1">
    <location>
        <begin position="267"/>
        <end position="396"/>
    </location>
</feature>
<evidence type="ECO:0000256" key="1">
    <source>
        <dbReference type="SAM" id="Coils"/>
    </source>
</evidence>
<dbReference type="Proteomes" id="UP001153712">
    <property type="component" value="Chromosome 6"/>
</dbReference>
<organism evidence="3 4">
    <name type="scientific">Phyllotreta striolata</name>
    <name type="common">Striped flea beetle</name>
    <name type="synonym">Crioceris striolata</name>
    <dbReference type="NCBI Taxonomy" id="444603"/>
    <lineage>
        <taxon>Eukaryota</taxon>
        <taxon>Metazoa</taxon>
        <taxon>Ecdysozoa</taxon>
        <taxon>Arthropoda</taxon>
        <taxon>Hexapoda</taxon>
        <taxon>Insecta</taxon>
        <taxon>Pterygota</taxon>
        <taxon>Neoptera</taxon>
        <taxon>Endopterygota</taxon>
        <taxon>Coleoptera</taxon>
        <taxon>Polyphaga</taxon>
        <taxon>Cucujiformia</taxon>
        <taxon>Chrysomeloidea</taxon>
        <taxon>Chrysomelidae</taxon>
        <taxon>Galerucinae</taxon>
        <taxon>Alticini</taxon>
        <taxon>Phyllotreta</taxon>
    </lineage>
</organism>
<dbReference type="Gene3D" id="1.10.287.1490">
    <property type="match status" value="2"/>
</dbReference>
<sequence length="606" mass="69207">MTQSSASHDNVQAMKFVLLLFRLVFLYFPSYPYASALRSAPRAEEQYKMIHEGISARDCNMVKPKSNHCELRQIIPILEKDYYGLEYYKLKCNAINLGGNTIAAPTMCFTNDVPTAGEYLAASSTCNWCYDAPQHLAADYVNIRKGDDASVTFIELDPPLADPCQSLEISSADQPDALEGFNWSSRKTYDREDAGHCKRSVPTAALYEMNSFWGFQHPNCREPIPIRDFYQEYRRQKSETASAGPTIPSMSQKKADEAPRIIDDDRLAELERRVESSENEIEELRTDNGKLKDTIGSLKTLKGDVDKKMEELKREMNEPESNDKLVYLEDKIDHVRNHYEQMEKLQEDTTQKLIALENLCKETSPKQDDKSLENKINELENEVETAQNKLNDLQFEQSNNTKSLEQDILKFEDKINTSCSKIERLVAQMTHLSDKVSELEQFHEKIDNNIGDLSALSDRVQEMESCCKTVDTVVGELKDLGDKVSKLESPSEQIDAPMTNQEDLKNKLDDFIDGLEKSNEKLDGKLKSLGEDVAKIKERLSDNEKEIEELKEINDEVIQRMSDQSSDWNKYKLELKEGLGIFAEAIGKLEEKMAAMESANSRWVRK</sequence>
<keyword evidence="1" id="KW-0175">Coiled coil</keyword>
<evidence type="ECO:0000313" key="4">
    <source>
        <dbReference type="Proteomes" id="UP001153712"/>
    </source>
</evidence>
<accession>A0A9N9TW51</accession>
<dbReference type="PANTHER" id="PTHR45615:SF80">
    <property type="entry name" value="GRIP DOMAIN-CONTAINING PROTEIN"/>
    <property type="match status" value="1"/>
</dbReference>
<feature type="compositionally biased region" description="Polar residues" evidence="2">
    <location>
        <begin position="239"/>
        <end position="252"/>
    </location>
</feature>
<dbReference type="OrthoDB" id="10255522at2759"/>